<reference evidence="2" key="1">
    <citation type="submission" date="2025-08" db="UniProtKB">
        <authorList>
            <consortium name="Ensembl"/>
        </authorList>
    </citation>
    <scope>IDENTIFICATION</scope>
</reference>
<dbReference type="Proteomes" id="UP000694380">
    <property type="component" value="Unplaced"/>
</dbReference>
<accession>A0A8C3PAI9</accession>
<dbReference type="Ensembl" id="ENSCPBT00000033208.1">
    <property type="protein sequence ID" value="ENSCPBP00000028195.1"/>
    <property type="gene ID" value="ENSCPBG00000019943.1"/>
</dbReference>
<dbReference type="GeneTree" id="ENSGT00940000165202"/>
<proteinExistence type="predicted"/>
<dbReference type="PANTHER" id="PTHR37162:SF1">
    <property type="entry name" value="BED-TYPE DOMAIN-CONTAINING PROTEIN"/>
    <property type="match status" value="1"/>
</dbReference>
<dbReference type="Pfam" id="PF05699">
    <property type="entry name" value="Dimer_Tnp_hAT"/>
    <property type="match status" value="1"/>
</dbReference>
<evidence type="ECO:0000259" key="1">
    <source>
        <dbReference type="Pfam" id="PF05699"/>
    </source>
</evidence>
<organism evidence="2 3">
    <name type="scientific">Chrysemys picta bellii</name>
    <name type="common">Western painted turtle</name>
    <name type="synonym">Emys bellii</name>
    <dbReference type="NCBI Taxonomy" id="8478"/>
    <lineage>
        <taxon>Eukaryota</taxon>
        <taxon>Metazoa</taxon>
        <taxon>Chordata</taxon>
        <taxon>Craniata</taxon>
        <taxon>Vertebrata</taxon>
        <taxon>Euteleostomi</taxon>
        <taxon>Archelosauria</taxon>
        <taxon>Testudinata</taxon>
        <taxon>Testudines</taxon>
        <taxon>Cryptodira</taxon>
        <taxon>Durocryptodira</taxon>
        <taxon>Testudinoidea</taxon>
        <taxon>Emydidae</taxon>
        <taxon>Chrysemys</taxon>
    </lineage>
</organism>
<protein>
    <recommendedName>
        <fullName evidence="1">HAT C-terminal dimerisation domain-containing protein</fullName>
    </recommendedName>
</protein>
<dbReference type="InterPro" id="IPR008906">
    <property type="entry name" value="HATC_C_dom"/>
</dbReference>
<reference evidence="2" key="2">
    <citation type="submission" date="2025-09" db="UniProtKB">
        <authorList>
            <consortium name="Ensembl"/>
        </authorList>
    </citation>
    <scope>IDENTIFICATION</scope>
</reference>
<dbReference type="PANTHER" id="PTHR37162">
    <property type="entry name" value="HAT FAMILY DIMERISATION DOMAINCONTAINING PROTEIN-RELATED"/>
    <property type="match status" value="1"/>
</dbReference>
<evidence type="ECO:0000313" key="3">
    <source>
        <dbReference type="Proteomes" id="UP000694380"/>
    </source>
</evidence>
<dbReference type="InterPro" id="IPR012337">
    <property type="entry name" value="RNaseH-like_sf"/>
</dbReference>
<keyword evidence="3" id="KW-1185">Reference proteome</keyword>
<evidence type="ECO:0000313" key="2">
    <source>
        <dbReference type="Ensembl" id="ENSCPBP00000028195.1"/>
    </source>
</evidence>
<feature type="domain" description="HAT C-terminal dimerisation" evidence="1">
    <location>
        <begin position="554"/>
        <end position="597"/>
    </location>
</feature>
<dbReference type="GO" id="GO:0046983">
    <property type="term" value="F:protein dimerization activity"/>
    <property type="evidence" value="ECO:0007669"/>
    <property type="project" value="InterPro"/>
</dbReference>
<dbReference type="OMA" id="QEFFEHE"/>
<sequence length="725" mass="84058">MDEGESSSKHSSSEGIVKKKKYYCCYNDNWCKDPDYKNWLRKVDEFTAECILCRQTFSIKYEGRRAVNIHAECTKHKEAVKNQKRTPQIASFFTKKDAPQVNLVTAAEIGEIYHGVVHHLSYASQCGNNMLPRFLPDSEIARKMSCGRTKATSITENVLAPKSQELLLNDLELAGFFSVGSDASNKGNRKFFPITVRYFSKTEGIKHGLLDFYHDNDETSEAIAARISNIIEENGLSINCVSSYVADNASVNFEKHRSVYQKLKQLNDRIIEVGCKCHVIHNCIKNGMKALSFDVESLVLKVYSEFSSSAKKSESLSSFFEFVEIEYKEILHHVPTRWLSLLPAIEQVLQCWPALKAYFISEGEEECVKIIWEAFSEDEQESLPLCYVYFLHNLMGVFYEALKKLECNNASCTELDCVMESLHSKLKRRKEDNFYGRSVQAILCNLSPSNKRKFKEEADKAFSRCIAYLEKWYDFKTSVFKQMSVLSLDNEVKWSDLEKLAEVLRIEIDFDKLFDDYCVLQQIRREIISKEQKIDQRWVEVFKQIPESGNSQMFKLVSFTLSIPVSNAYCERVFSLMTQLWSKERNRLSENVVKAELQVQLNYSMSCADFYEYVKKSPELLKAARSQLKYRFKKKNSEQRLSATGNPTSAAAIFNLLKCHNSFFTSYTSSHFRLLSRCLWFWRFKPLVKICPWFPQFLRSFSPKNYFLFRGSKCSFSIVLCLVNY</sequence>
<name>A0A8C3PAI9_CHRPI</name>
<dbReference type="AlphaFoldDB" id="A0A8C3PAI9"/>
<dbReference type="SUPFAM" id="SSF53098">
    <property type="entry name" value="Ribonuclease H-like"/>
    <property type="match status" value="1"/>
</dbReference>